<proteinExistence type="predicted"/>
<organism evidence="2 3">
    <name type="scientific">Modicella reniformis</name>
    <dbReference type="NCBI Taxonomy" id="1440133"/>
    <lineage>
        <taxon>Eukaryota</taxon>
        <taxon>Fungi</taxon>
        <taxon>Fungi incertae sedis</taxon>
        <taxon>Mucoromycota</taxon>
        <taxon>Mortierellomycotina</taxon>
        <taxon>Mortierellomycetes</taxon>
        <taxon>Mortierellales</taxon>
        <taxon>Mortierellaceae</taxon>
        <taxon>Modicella</taxon>
    </lineage>
</organism>
<accession>A0A9P6SUE0</accession>
<reference evidence="2" key="1">
    <citation type="journal article" date="2020" name="Fungal Divers.">
        <title>Resolving the Mortierellaceae phylogeny through synthesis of multi-gene phylogenetics and phylogenomics.</title>
        <authorList>
            <person name="Vandepol N."/>
            <person name="Liber J."/>
            <person name="Desiro A."/>
            <person name="Na H."/>
            <person name="Kennedy M."/>
            <person name="Barry K."/>
            <person name="Grigoriev I.V."/>
            <person name="Miller A.N."/>
            <person name="O'Donnell K."/>
            <person name="Stajich J.E."/>
            <person name="Bonito G."/>
        </authorList>
    </citation>
    <scope>NUCLEOTIDE SEQUENCE</scope>
    <source>
        <strain evidence="2">MES-2147</strain>
    </source>
</reference>
<feature type="non-terminal residue" evidence="2">
    <location>
        <position position="1"/>
    </location>
</feature>
<evidence type="ECO:0000256" key="1">
    <source>
        <dbReference type="SAM" id="MobiDB-lite"/>
    </source>
</evidence>
<dbReference type="AlphaFoldDB" id="A0A9P6SUE0"/>
<dbReference type="Proteomes" id="UP000749646">
    <property type="component" value="Unassembled WGS sequence"/>
</dbReference>
<sequence length="152" mass="17323">SFKAIPVDISNMIESPQEDYQSFQSNLATGVSRHPANIGMMNTIRAVPTTTLVDGHEAMYRDSFEASQSLTKSVLASEKVVKGALREIEMLKRQLENAKIAAYIRRLSHLEQNDQDDVEKENQPQRVHHQQYAQHTRSRLSSTHRSQSDLLY</sequence>
<protein>
    <submittedName>
        <fullName evidence="2">Uncharacterized protein</fullName>
    </submittedName>
</protein>
<evidence type="ECO:0000313" key="3">
    <source>
        <dbReference type="Proteomes" id="UP000749646"/>
    </source>
</evidence>
<name>A0A9P6SUE0_9FUNG</name>
<feature type="region of interest" description="Disordered" evidence="1">
    <location>
        <begin position="114"/>
        <end position="152"/>
    </location>
</feature>
<comment type="caution">
    <text evidence="2">The sequence shown here is derived from an EMBL/GenBank/DDBJ whole genome shotgun (WGS) entry which is preliminary data.</text>
</comment>
<keyword evidence="3" id="KW-1185">Reference proteome</keyword>
<dbReference type="EMBL" id="JAAAHW010000393">
    <property type="protein sequence ID" value="KAG0002940.1"/>
    <property type="molecule type" value="Genomic_DNA"/>
</dbReference>
<dbReference type="OrthoDB" id="6358435at2759"/>
<evidence type="ECO:0000313" key="2">
    <source>
        <dbReference type="EMBL" id="KAG0002940.1"/>
    </source>
</evidence>
<gene>
    <name evidence="2" type="ORF">BGZ65_002175</name>
</gene>